<keyword evidence="1" id="KW-0175">Coiled coil</keyword>
<name>A0A0C2R670_9BACL</name>
<accession>A0A0C2R670</accession>
<organism evidence="3 4">
    <name type="scientific">Jeotgalibacillus soli</name>
    <dbReference type="NCBI Taxonomy" id="889306"/>
    <lineage>
        <taxon>Bacteria</taxon>
        <taxon>Bacillati</taxon>
        <taxon>Bacillota</taxon>
        <taxon>Bacilli</taxon>
        <taxon>Bacillales</taxon>
        <taxon>Caryophanaceae</taxon>
        <taxon>Jeotgalibacillus</taxon>
    </lineage>
</organism>
<sequence>MDLKELLGEELYNQVMEKAGDNKLAVVSDGNWFPKDKFDAKNDEVKDLKNQLKTRDTQLDALKSSAADHDALKQQIQTLQDENKNKDTEYQEKLDKQSFDFALKDALRGAQAKNPRAVTALLNTEAIKLDGDKLLGLEEQLNSLKESDGYLFAEKEEPAGLSGRSPKGAGQQLPGTYNKPNPFKKESLNLTEQGRLFREDPDLAKKLQAQA</sequence>
<evidence type="ECO:0000313" key="4">
    <source>
        <dbReference type="Proteomes" id="UP000031938"/>
    </source>
</evidence>
<evidence type="ECO:0000313" key="3">
    <source>
        <dbReference type="EMBL" id="KIL45755.1"/>
    </source>
</evidence>
<reference evidence="3 4" key="1">
    <citation type="submission" date="2015-01" db="EMBL/GenBank/DDBJ databases">
        <title>Genome sequencing of Jeotgalibacillus soli.</title>
        <authorList>
            <person name="Goh K.M."/>
            <person name="Chan K.-G."/>
            <person name="Yaakop A.S."/>
            <person name="Ee R."/>
            <person name="Gan H.M."/>
            <person name="Chan C.S."/>
        </authorList>
    </citation>
    <scope>NUCLEOTIDE SEQUENCE [LARGE SCALE GENOMIC DNA]</scope>
    <source>
        <strain evidence="3 4">P9</strain>
    </source>
</reference>
<dbReference type="PATRIC" id="fig|889306.3.peg.2120"/>
<feature type="region of interest" description="Disordered" evidence="2">
    <location>
        <begin position="192"/>
        <end position="211"/>
    </location>
</feature>
<feature type="compositionally biased region" description="Basic and acidic residues" evidence="2">
    <location>
        <begin position="195"/>
        <end position="205"/>
    </location>
</feature>
<dbReference type="AlphaFoldDB" id="A0A0C2R670"/>
<keyword evidence="4" id="KW-1185">Reference proteome</keyword>
<dbReference type="Pfam" id="PF06810">
    <property type="entry name" value="Phage_scaffold"/>
    <property type="match status" value="1"/>
</dbReference>
<evidence type="ECO:0000256" key="2">
    <source>
        <dbReference type="SAM" id="MobiDB-lite"/>
    </source>
</evidence>
<proteinExistence type="predicted"/>
<protein>
    <submittedName>
        <fullName evidence="3">Phage minor structural protein gp20</fullName>
    </submittedName>
</protein>
<dbReference type="Proteomes" id="UP000031938">
    <property type="component" value="Unassembled WGS sequence"/>
</dbReference>
<dbReference type="STRING" id="889306.KP78_21040"/>
<dbReference type="RefSeq" id="WP_041088491.1">
    <property type="nucleotide sequence ID" value="NZ_JXRP01000017.1"/>
</dbReference>
<gene>
    <name evidence="3" type="ORF">KP78_21040</name>
</gene>
<evidence type="ECO:0000256" key="1">
    <source>
        <dbReference type="SAM" id="Coils"/>
    </source>
</evidence>
<comment type="caution">
    <text evidence="3">The sequence shown here is derived from an EMBL/GenBank/DDBJ whole genome shotgun (WGS) entry which is preliminary data.</text>
</comment>
<dbReference type="EMBL" id="JXRP01000017">
    <property type="protein sequence ID" value="KIL45755.1"/>
    <property type="molecule type" value="Genomic_DNA"/>
</dbReference>
<dbReference type="InterPro" id="IPR009636">
    <property type="entry name" value="SCAF"/>
</dbReference>
<feature type="region of interest" description="Disordered" evidence="2">
    <location>
        <begin position="155"/>
        <end position="187"/>
    </location>
</feature>
<feature type="coiled-coil region" evidence="1">
    <location>
        <begin position="35"/>
        <end position="96"/>
    </location>
</feature>
<dbReference type="OrthoDB" id="2365850at2"/>